<dbReference type="PANTHER" id="PTHR30336">
    <property type="entry name" value="INNER MEMBRANE PROTEIN, PROBABLE PERMEASE"/>
    <property type="match status" value="1"/>
</dbReference>
<dbReference type="GO" id="GO:0000270">
    <property type="term" value="P:peptidoglycan metabolic process"/>
    <property type="evidence" value="ECO:0007669"/>
    <property type="project" value="TreeGrafter"/>
</dbReference>
<dbReference type="GO" id="GO:0005886">
    <property type="term" value="C:plasma membrane"/>
    <property type="evidence" value="ECO:0007669"/>
    <property type="project" value="TreeGrafter"/>
</dbReference>
<proteinExistence type="predicted"/>
<dbReference type="GeneID" id="78454034"/>
<dbReference type="GO" id="GO:0043164">
    <property type="term" value="P:Gram-negative-bacterium-type cell wall biogenesis"/>
    <property type="evidence" value="ECO:0007669"/>
    <property type="project" value="TreeGrafter"/>
</dbReference>
<accession>A0AAX2JDW8</accession>
<dbReference type="Gene3D" id="3.40.50.620">
    <property type="entry name" value="HUPs"/>
    <property type="match status" value="1"/>
</dbReference>
<keyword evidence="1" id="KW-0472">Membrane</keyword>
<organism evidence="3 4">
    <name type="scientific">Fusobacterium ulcerans</name>
    <dbReference type="NCBI Taxonomy" id="861"/>
    <lineage>
        <taxon>Bacteria</taxon>
        <taxon>Fusobacteriati</taxon>
        <taxon>Fusobacteriota</taxon>
        <taxon>Fusobacteriia</taxon>
        <taxon>Fusobacteriales</taxon>
        <taxon>Fusobacteriaceae</taxon>
        <taxon>Fusobacterium</taxon>
    </lineage>
</organism>
<reference evidence="3 4" key="1">
    <citation type="submission" date="2018-06" db="EMBL/GenBank/DDBJ databases">
        <authorList>
            <consortium name="Pathogen Informatics"/>
            <person name="Doyle S."/>
        </authorList>
    </citation>
    <scope>NUCLEOTIDE SEQUENCE [LARGE SCALE GENOMIC DNA]</scope>
    <source>
        <strain evidence="3 4">NCTC12112</strain>
    </source>
</reference>
<dbReference type="CDD" id="cd06259">
    <property type="entry name" value="YdcF-like"/>
    <property type="match status" value="1"/>
</dbReference>
<dbReference type="InterPro" id="IPR051599">
    <property type="entry name" value="Cell_Envelope_Assoc"/>
</dbReference>
<name>A0AAX2JDW8_9FUSO</name>
<dbReference type="Proteomes" id="UP000249008">
    <property type="component" value="Chromosome 1"/>
</dbReference>
<dbReference type="AlphaFoldDB" id="A0AAX2JDW8"/>
<feature type="transmembrane region" description="Helical" evidence="1">
    <location>
        <begin position="59"/>
        <end position="77"/>
    </location>
</feature>
<protein>
    <submittedName>
        <fullName evidence="3">DUF218 domain</fullName>
    </submittedName>
</protein>
<evidence type="ECO:0000259" key="2">
    <source>
        <dbReference type="Pfam" id="PF02698"/>
    </source>
</evidence>
<gene>
    <name evidence="3" type="ORF">NCTC12112_02761</name>
</gene>
<dbReference type="InterPro" id="IPR003848">
    <property type="entry name" value="DUF218"/>
</dbReference>
<dbReference type="InterPro" id="IPR014729">
    <property type="entry name" value="Rossmann-like_a/b/a_fold"/>
</dbReference>
<dbReference type="RefSeq" id="WP_005980494.1">
    <property type="nucleotide sequence ID" value="NZ_CABKNW010000005.1"/>
</dbReference>
<evidence type="ECO:0000256" key="1">
    <source>
        <dbReference type="SAM" id="Phobius"/>
    </source>
</evidence>
<keyword evidence="1" id="KW-1133">Transmembrane helix</keyword>
<evidence type="ECO:0000313" key="3">
    <source>
        <dbReference type="EMBL" id="SQJ12641.1"/>
    </source>
</evidence>
<evidence type="ECO:0000313" key="4">
    <source>
        <dbReference type="Proteomes" id="UP000249008"/>
    </source>
</evidence>
<dbReference type="Pfam" id="PF02698">
    <property type="entry name" value="DUF218"/>
    <property type="match status" value="1"/>
</dbReference>
<dbReference type="KEGG" id="ful:C4N20_04380"/>
<dbReference type="EMBL" id="LS483487">
    <property type="protein sequence ID" value="SQJ12641.1"/>
    <property type="molecule type" value="Genomic_DNA"/>
</dbReference>
<feature type="domain" description="DUF218" evidence="2">
    <location>
        <begin position="92"/>
        <end position="233"/>
    </location>
</feature>
<dbReference type="PANTHER" id="PTHR30336:SF4">
    <property type="entry name" value="ENVELOPE BIOGENESIS FACTOR ELYC"/>
    <property type="match status" value="1"/>
</dbReference>
<sequence length="244" mass="28518">MKKLDFIILIFLFICSLLVKSSFGFRFLFLFYASLIIYKNIVLKADKNKFFKFLKKICKLGYCLFFFSFIIVEGIILKDILVNRNNSPKVKYLIVLGAGLKGDIPSEVLKYRLNKAVKYFKENPDTIFIVSGGQGKDELISEAEAMEIYLSERGIPIKNIIKEDKSTSTYENLKFSDKIIKEKEITGDIAVMFNSFHMYRVKMISKKLNFPLKTVYAETPAIVFPNYMLREYFAFFNEYRKKEV</sequence>
<feature type="transmembrane region" description="Helical" evidence="1">
    <location>
        <begin position="6"/>
        <end position="38"/>
    </location>
</feature>
<keyword evidence="1" id="KW-0812">Transmembrane</keyword>